<sequence length="165" mass="18211">RSKKADPKALGLGACVDCTLCVQVCPTGIDIRKGLQYECIGCGACVDVCDNVMDKVGYERGLIKFSTQNAMDKGWSWAQTLRRIFRPRVLVYTAVLWAIIIGVGVSLWLREPFKVDIERDRATMARIVAGGKIENVYRLQIMNAAEQTLSFQLQVDGLPGLSLAT</sequence>
<dbReference type="InterPro" id="IPR017900">
    <property type="entry name" value="4Fe4S_Fe_S_CS"/>
</dbReference>
<dbReference type="SUPFAM" id="SSF54862">
    <property type="entry name" value="4Fe-4S ferredoxins"/>
    <property type="match status" value="1"/>
</dbReference>
<reference evidence="9 10" key="1">
    <citation type="submission" date="2016-03" db="EMBL/GenBank/DDBJ databases">
        <title>EvidentialGene: Evidence-directed Construction of Genes on Genomes.</title>
        <authorList>
            <person name="Gilbert D.G."/>
            <person name="Choi J.-H."/>
            <person name="Mockaitis K."/>
            <person name="Colbourne J."/>
            <person name="Pfrender M."/>
        </authorList>
    </citation>
    <scope>NUCLEOTIDE SEQUENCE [LARGE SCALE GENOMIC DNA]</scope>
    <source>
        <strain evidence="9 10">Xinb3</strain>
        <tissue evidence="9">Complete organism</tissue>
    </source>
</reference>
<evidence type="ECO:0000256" key="7">
    <source>
        <dbReference type="SAM" id="Phobius"/>
    </source>
</evidence>
<evidence type="ECO:0000256" key="1">
    <source>
        <dbReference type="ARBA" id="ARBA00022448"/>
    </source>
</evidence>
<dbReference type="PROSITE" id="PS00198">
    <property type="entry name" value="4FE4S_FER_1"/>
    <property type="match status" value="1"/>
</dbReference>
<keyword evidence="7" id="KW-0812">Transmembrane</keyword>
<dbReference type="PANTHER" id="PTHR30176">
    <property type="entry name" value="FERREDOXIN-TYPE PROTEIN NAPH"/>
    <property type="match status" value="1"/>
</dbReference>
<evidence type="ECO:0000256" key="2">
    <source>
        <dbReference type="ARBA" id="ARBA00022485"/>
    </source>
</evidence>
<dbReference type="Pfam" id="PF13746">
    <property type="entry name" value="Fer4_18"/>
    <property type="match status" value="1"/>
</dbReference>
<evidence type="ECO:0000313" key="9">
    <source>
        <dbReference type="EMBL" id="KZS00416.1"/>
    </source>
</evidence>
<dbReference type="AlphaFoldDB" id="A0A164HNG6"/>
<gene>
    <name evidence="9" type="ORF">APZ42_003275</name>
</gene>
<proteinExistence type="predicted"/>
<dbReference type="InterPro" id="IPR032879">
    <property type="entry name" value="FixG_C"/>
</dbReference>
<protein>
    <recommendedName>
        <fullName evidence="8">4Fe-4S ferredoxin-type domain-containing protein</fullName>
    </recommendedName>
</protein>
<comment type="caution">
    <text evidence="9">The sequence shown here is derived from an EMBL/GenBank/DDBJ whole genome shotgun (WGS) entry which is preliminary data.</text>
</comment>
<dbReference type="Gene3D" id="2.60.40.10">
    <property type="entry name" value="Immunoglobulins"/>
    <property type="match status" value="1"/>
</dbReference>
<evidence type="ECO:0000256" key="5">
    <source>
        <dbReference type="ARBA" id="ARBA00023004"/>
    </source>
</evidence>
<accession>A0A164HNG6</accession>
<dbReference type="GO" id="GO:0051539">
    <property type="term" value="F:4 iron, 4 sulfur cluster binding"/>
    <property type="evidence" value="ECO:0007669"/>
    <property type="project" value="UniProtKB-KW"/>
</dbReference>
<dbReference type="Pfam" id="PF11614">
    <property type="entry name" value="FixG_C"/>
    <property type="match status" value="1"/>
</dbReference>
<dbReference type="PROSITE" id="PS51379">
    <property type="entry name" value="4FE4S_FER_2"/>
    <property type="match status" value="2"/>
</dbReference>
<keyword evidence="10" id="KW-1185">Reference proteome</keyword>
<keyword evidence="2" id="KW-0004">4Fe-4S</keyword>
<evidence type="ECO:0000313" key="10">
    <source>
        <dbReference type="Proteomes" id="UP000076858"/>
    </source>
</evidence>
<feature type="domain" description="4Fe-4S ferredoxin-type" evidence="8">
    <location>
        <begin position="6"/>
        <end position="34"/>
    </location>
</feature>
<dbReference type="GO" id="GO:0046872">
    <property type="term" value="F:metal ion binding"/>
    <property type="evidence" value="ECO:0007669"/>
    <property type="project" value="UniProtKB-KW"/>
</dbReference>
<dbReference type="PANTHER" id="PTHR30176:SF3">
    <property type="entry name" value="FERREDOXIN-TYPE PROTEIN NAPH"/>
    <property type="match status" value="1"/>
</dbReference>
<keyword evidence="6" id="KW-0411">Iron-sulfur</keyword>
<evidence type="ECO:0000256" key="6">
    <source>
        <dbReference type="ARBA" id="ARBA00023014"/>
    </source>
</evidence>
<dbReference type="InterPro" id="IPR051684">
    <property type="entry name" value="Electron_Trans/Redox"/>
</dbReference>
<evidence type="ECO:0000256" key="4">
    <source>
        <dbReference type="ARBA" id="ARBA00022982"/>
    </source>
</evidence>
<evidence type="ECO:0000259" key="8">
    <source>
        <dbReference type="PROSITE" id="PS51379"/>
    </source>
</evidence>
<dbReference type="EMBL" id="LRGB01010097">
    <property type="protein sequence ID" value="KZS00416.1"/>
    <property type="molecule type" value="Genomic_DNA"/>
</dbReference>
<keyword evidence="7" id="KW-1133">Transmembrane helix</keyword>
<dbReference type="GO" id="GO:0005886">
    <property type="term" value="C:plasma membrane"/>
    <property type="evidence" value="ECO:0007669"/>
    <property type="project" value="TreeGrafter"/>
</dbReference>
<keyword evidence="7" id="KW-0472">Membrane</keyword>
<name>A0A164HNG6_9CRUS</name>
<keyword evidence="5" id="KW-0408">Iron</keyword>
<feature type="domain" description="4Fe-4S ferredoxin-type" evidence="8">
    <location>
        <begin position="38"/>
        <end position="58"/>
    </location>
</feature>
<organism evidence="9 10">
    <name type="scientific">Daphnia magna</name>
    <dbReference type="NCBI Taxonomy" id="35525"/>
    <lineage>
        <taxon>Eukaryota</taxon>
        <taxon>Metazoa</taxon>
        <taxon>Ecdysozoa</taxon>
        <taxon>Arthropoda</taxon>
        <taxon>Crustacea</taxon>
        <taxon>Branchiopoda</taxon>
        <taxon>Diplostraca</taxon>
        <taxon>Cladocera</taxon>
        <taxon>Anomopoda</taxon>
        <taxon>Daphniidae</taxon>
        <taxon>Daphnia</taxon>
    </lineage>
</organism>
<dbReference type="InterPro" id="IPR017896">
    <property type="entry name" value="4Fe4S_Fe-S-bd"/>
</dbReference>
<feature type="non-terminal residue" evidence="9">
    <location>
        <position position="165"/>
    </location>
</feature>
<dbReference type="InterPro" id="IPR013783">
    <property type="entry name" value="Ig-like_fold"/>
</dbReference>
<feature type="transmembrane region" description="Helical" evidence="7">
    <location>
        <begin position="89"/>
        <end position="109"/>
    </location>
</feature>
<keyword evidence="3" id="KW-0479">Metal-binding</keyword>
<evidence type="ECO:0000256" key="3">
    <source>
        <dbReference type="ARBA" id="ARBA00022723"/>
    </source>
</evidence>
<dbReference type="Proteomes" id="UP000076858">
    <property type="component" value="Unassembled WGS sequence"/>
</dbReference>
<keyword evidence="4" id="KW-0249">Electron transport</keyword>
<keyword evidence="1" id="KW-0813">Transport</keyword>
<feature type="non-terminal residue" evidence="9">
    <location>
        <position position="1"/>
    </location>
</feature>